<dbReference type="Proteomes" id="UP000230066">
    <property type="component" value="Unassembled WGS sequence"/>
</dbReference>
<gene>
    <name evidence="2" type="ORF">D915_009674</name>
</gene>
<proteinExistence type="predicted"/>
<reference evidence="2" key="1">
    <citation type="submission" date="2019-03" db="EMBL/GenBank/DDBJ databases">
        <title>Improved annotation for the trematode Fasciola hepatica.</title>
        <authorList>
            <person name="Choi Y.-J."/>
            <person name="Martin J."/>
            <person name="Mitreva M."/>
        </authorList>
    </citation>
    <scope>NUCLEOTIDE SEQUENCE [LARGE SCALE GENOMIC DNA]</scope>
</reference>
<accession>A0A4E0RCT1</accession>
<feature type="signal peptide" evidence="1">
    <location>
        <begin position="1"/>
        <end position="25"/>
    </location>
</feature>
<keyword evidence="3" id="KW-1185">Reference proteome</keyword>
<evidence type="ECO:0000313" key="3">
    <source>
        <dbReference type="Proteomes" id="UP000230066"/>
    </source>
</evidence>
<name>A0A4E0RCT1_FASHE</name>
<feature type="chain" id="PRO_5020028712" description="Tick transposon" evidence="1">
    <location>
        <begin position="26"/>
        <end position="186"/>
    </location>
</feature>
<dbReference type="AlphaFoldDB" id="A0A4E0RCT1"/>
<evidence type="ECO:0000313" key="2">
    <source>
        <dbReference type="EMBL" id="THD19668.1"/>
    </source>
</evidence>
<evidence type="ECO:0008006" key="4">
    <source>
        <dbReference type="Google" id="ProtNLM"/>
    </source>
</evidence>
<evidence type="ECO:0000256" key="1">
    <source>
        <dbReference type="SAM" id="SignalP"/>
    </source>
</evidence>
<sequence>MPFSGPFDRLLSILVFIRMSACSRAACKVGFLFCARRFFKPFHLLLYKVQIRPTLEYCCHAWGEASSSLSLLDRVQRKAIRLVDDPVLTFNLQSLAHRWAVASLSLFYRHYFGFCSPKLASVVPFPITLRRRSRGQAASLIRCLSLNSRPRPSNFFPQRPSYGTHLPSLSFHPRTTFLFSKSESTN</sequence>
<keyword evidence="1" id="KW-0732">Signal</keyword>
<protein>
    <recommendedName>
        <fullName evidence="4">Tick transposon</fullName>
    </recommendedName>
</protein>
<comment type="caution">
    <text evidence="2">The sequence shown here is derived from an EMBL/GenBank/DDBJ whole genome shotgun (WGS) entry which is preliminary data.</text>
</comment>
<organism evidence="2 3">
    <name type="scientific">Fasciola hepatica</name>
    <name type="common">Liver fluke</name>
    <dbReference type="NCBI Taxonomy" id="6192"/>
    <lineage>
        <taxon>Eukaryota</taxon>
        <taxon>Metazoa</taxon>
        <taxon>Spiralia</taxon>
        <taxon>Lophotrochozoa</taxon>
        <taxon>Platyhelminthes</taxon>
        <taxon>Trematoda</taxon>
        <taxon>Digenea</taxon>
        <taxon>Plagiorchiida</taxon>
        <taxon>Echinostomata</taxon>
        <taxon>Echinostomatoidea</taxon>
        <taxon>Fasciolidae</taxon>
        <taxon>Fasciola</taxon>
    </lineage>
</organism>
<dbReference type="EMBL" id="JXXN02005892">
    <property type="protein sequence ID" value="THD19668.1"/>
    <property type="molecule type" value="Genomic_DNA"/>
</dbReference>